<sequence length="28" mass="3067">MARLAKAKEIASNAEADTCDLEKCLKRS</sequence>
<name>A0A284R766_ARMOS</name>
<evidence type="ECO:0000313" key="1">
    <source>
        <dbReference type="EMBL" id="SJL04571.1"/>
    </source>
</evidence>
<evidence type="ECO:0000313" key="2">
    <source>
        <dbReference type="Proteomes" id="UP000219338"/>
    </source>
</evidence>
<organism evidence="1 2">
    <name type="scientific">Armillaria ostoyae</name>
    <name type="common">Armillaria root rot fungus</name>
    <dbReference type="NCBI Taxonomy" id="47428"/>
    <lineage>
        <taxon>Eukaryota</taxon>
        <taxon>Fungi</taxon>
        <taxon>Dikarya</taxon>
        <taxon>Basidiomycota</taxon>
        <taxon>Agaricomycotina</taxon>
        <taxon>Agaricomycetes</taxon>
        <taxon>Agaricomycetidae</taxon>
        <taxon>Agaricales</taxon>
        <taxon>Marasmiineae</taxon>
        <taxon>Physalacriaceae</taxon>
        <taxon>Armillaria</taxon>
    </lineage>
</organism>
<proteinExistence type="predicted"/>
<gene>
    <name evidence="1" type="ORF">ARMOST_07938</name>
</gene>
<protein>
    <submittedName>
        <fullName evidence="1">Uncharacterized protein</fullName>
    </submittedName>
</protein>
<dbReference type="AlphaFoldDB" id="A0A284R766"/>
<accession>A0A284R766</accession>
<dbReference type="EMBL" id="FUEG01000005">
    <property type="protein sequence ID" value="SJL04571.1"/>
    <property type="molecule type" value="Genomic_DNA"/>
</dbReference>
<keyword evidence="2" id="KW-1185">Reference proteome</keyword>
<reference evidence="2" key="1">
    <citation type="journal article" date="2017" name="Nat. Ecol. Evol.">
        <title>Genome expansion and lineage-specific genetic innovations in the forest pathogenic fungi Armillaria.</title>
        <authorList>
            <person name="Sipos G."/>
            <person name="Prasanna A.N."/>
            <person name="Walter M.C."/>
            <person name="O'Connor E."/>
            <person name="Balint B."/>
            <person name="Krizsan K."/>
            <person name="Kiss B."/>
            <person name="Hess J."/>
            <person name="Varga T."/>
            <person name="Slot J."/>
            <person name="Riley R."/>
            <person name="Boka B."/>
            <person name="Rigling D."/>
            <person name="Barry K."/>
            <person name="Lee J."/>
            <person name="Mihaltcheva S."/>
            <person name="LaButti K."/>
            <person name="Lipzen A."/>
            <person name="Waldron R."/>
            <person name="Moloney N.M."/>
            <person name="Sperisen C."/>
            <person name="Kredics L."/>
            <person name="Vagvoelgyi C."/>
            <person name="Patrignani A."/>
            <person name="Fitzpatrick D."/>
            <person name="Nagy I."/>
            <person name="Doyle S."/>
            <person name="Anderson J.B."/>
            <person name="Grigoriev I.V."/>
            <person name="Gueldener U."/>
            <person name="Muensterkoetter M."/>
            <person name="Nagy L.G."/>
        </authorList>
    </citation>
    <scope>NUCLEOTIDE SEQUENCE [LARGE SCALE GENOMIC DNA]</scope>
    <source>
        <strain evidence="2">C18/9</strain>
    </source>
</reference>
<dbReference type="Proteomes" id="UP000219338">
    <property type="component" value="Unassembled WGS sequence"/>
</dbReference>